<gene>
    <name evidence="4" type="ORF">ACFPCZ_04840</name>
</gene>
<feature type="transmembrane region" description="Helical" evidence="2">
    <location>
        <begin position="181"/>
        <end position="201"/>
    </location>
</feature>
<dbReference type="Pfam" id="PF02517">
    <property type="entry name" value="Rce1-like"/>
    <property type="match status" value="1"/>
</dbReference>
<dbReference type="EC" id="3.4.-.-" evidence="4"/>
<evidence type="ECO:0000256" key="1">
    <source>
        <dbReference type="SAM" id="MobiDB-lite"/>
    </source>
</evidence>
<feature type="domain" description="CAAX prenyl protease 2/Lysostaphin resistance protein A-like" evidence="3">
    <location>
        <begin position="146"/>
        <end position="239"/>
    </location>
</feature>
<feature type="region of interest" description="Disordered" evidence="1">
    <location>
        <begin position="1"/>
        <end position="27"/>
    </location>
</feature>
<keyword evidence="2" id="KW-1133">Transmembrane helix</keyword>
<feature type="transmembrane region" description="Helical" evidence="2">
    <location>
        <begin position="207"/>
        <end position="224"/>
    </location>
</feature>
<feature type="transmembrane region" description="Helical" evidence="2">
    <location>
        <begin position="139"/>
        <end position="160"/>
    </location>
</feature>
<dbReference type="EMBL" id="JBHSIY010000006">
    <property type="protein sequence ID" value="MFC4865949.1"/>
    <property type="molecule type" value="Genomic_DNA"/>
</dbReference>
<dbReference type="GO" id="GO:0016787">
    <property type="term" value="F:hydrolase activity"/>
    <property type="evidence" value="ECO:0007669"/>
    <property type="project" value="UniProtKB-KW"/>
</dbReference>
<evidence type="ECO:0000313" key="4">
    <source>
        <dbReference type="EMBL" id="MFC4865949.1"/>
    </source>
</evidence>
<reference evidence="5" key="1">
    <citation type="journal article" date="2019" name="Int. J. Syst. Evol. Microbiol.">
        <title>The Global Catalogue of Microorganisms (GCM) 10K type strain sequencing project: providing services to taxonomists for standard genome sequencing and annotation.</title>
        <authorList>
            <consortium name="The Broad Institute Genomics Platform"/>
            <consortium name="The Broad Institute Genome Sequencing Center for Infectious Disease"/>
            <person name="Wu L."/>
            <person name="Ma J."/>
        </authorList>
    </citation>
    <scope>NUCLEOTIDE SEQUENCE [LARGE SCALE GENOMIC DNA]</scope>
    <source>
        <strain evidence="5">CGMCC 4.7304</strain>
    </source>
</reference>
<feature type="transmembrane region" description="Helical" evidence="2">
    <location>
        <begin position="34"/>
        <end position="54"/>
    </location>
</feature>
<evidence type="ECO:0000256" key="2">
    <source>
        <dbReference type="SAM" id="Phobius"/>
    </source>
</evidence>
<protein>
    <submittedName>
        <fullName evidence="4">CPBP family intramembrane glutamic endopeptidase</fullName>
        <ecNumber evidence="4">3.4.-.-</ecNumber>
    </submittedName>
</protein>
<organism evidence="4 5">
    <name type="scientific">Streptomonospora arabica</name>
    <dbReference type="NCBI Taxonomy" id="412417"/>
    <lineage>
        <taxon>Bacteria</taxon>
        <taxon>Bacillati</taxon>
        <taxon>Actinomycetota</taxon>
        <taxon>Actinomycetes</taxon>
        <taxon>Streptosporangiales</taxon>
        <taxon>Nocardiopsidaceae</taxon>
        <taxon>Streptomonospora</taxon>
    </lineage>
</organism>
<evidence type="ECO:0000313" key="5">
    <source>
        <dbReference type="Proteomes" id="UP001595858"/>
    </source>
</evidence>
<evidence type="ECO:0000259" key="3">
    <source>
        <dbReference type="Pfam" id="PF02517"/>
    </source>
</evidence>
<keyword evidence="5" id="KW-1185">Reference proteome</keyword>
<feature type="transmembrane region" description="Helical" evidence="2">
    <location>
        <begin position="60"/>
        <end position="81"/>
    </location>
</feature>
<feature type="transmembrane region" description="Helical" evidence="2">
    <location>
        <begin position="102"/>
        <end position="127"/>
    </location>
</feature>
<comment type="caution">
    <text evidence="4">The sequence shown here is derived from an EMBL/GenBank/DDBJ whole genome shotgun (WGS) entry which is preliminary data.</text>
</comment>
<accession>A0ABV9SFA5</accession>
<sequence length="250" mass="26022">MAREPAQRGKPAPAARPDSAEPERQRPAPVRASLVFLGGALIALVAPPLAAGVFTDQGPAALITVALVELLLVWAITAWWLRRRRLRWADVGLSTRHWVRDSALGAAVVVPRLLLEFGVLVPMAGGADSAEVREVLDNAAAGGAALAATLALGVIGGGIAEELYFRGFLIKALPEAFRRRRRAVGVAATVSVLLFGLLHVPAGGPEAASIAVAGLVYVGLFLLTGRLTAPMVSHCLWNTAAVAAVLALYG</sequence>
<dbReference type="Proteomes" id="UP001595858">
    <property type="component" value="Unassembled WGS sequence"/>
</dbReference>
<keyword evidence="4" id="KW-0378">Hydrolase</keyword>
<name>A0ABV9SFA5_9ACTN</name>
<keyword evidence="2" id="KW-0812">Transmembrane</keyword>
<proteinExistence type="predicted"/>
<keyword evidence="2" id="KW-0472">Membrane</keyword>
<dbReference type="InterPro" id="IPR003675">
    <property type="entry name" value="Rce1/LyrA-like_dom"/>
</dbReference>